<dbReference type="KEGG" id="dli:dnl_11420"/>
<reference evidence="1" key="1">
    <citation type="journal article" date="2021" name="Microb. Physiol.">
        <title>Proteogenomic Insights into the Physiology of Marine, Sulfate-Reducing, Filamentous Desulfonema limicola and Desulfonema magnum.</title>
        <authorList>
            <person name="Schnaars V."/>
            <person name="Wohlbrand L."/>
            <person name="Scheve S."/>
            <person name="Hinrichs C."/>
            <person name="Reinhardt R."/>
            <person name="Rabus R."/>
        </authorList>
    </citation>
    <scope>NUCLEOTIDE SEQUENCE</scope>
    <source>
        <strain evidence="1">5ac10</strain>
    </source>
</reference>
<gene>
    <name evidence="1" type="ORF">dnl_11420</name>
</gene>
<evidence type="ECO:0000313" key="1">
    <source>
        <dbReference type="EMBL" id="QTA78895.1"/>
    </source>
</evidence>
<organism evidence="1 2">
    <name type="scientific">Desulfonema limicola</name>
    <dbReference type="NCBI Taxonomy" id="45656"/>
    <lineage>
        <taxon>Bacteria</taxon>
        <taxon>Pseudomonadati</taxon>
        <taxon>Thermodesulfobacteriota</taxon>
        <taxon>Desulfobacteria</taxon>
        <taxon>Desulfobacterales</taxon>
        <taxon>Desulfococcaceae</taxon>
        <taxon>Desulfonema</taxon>
    </lineage>
</organism>
<accession>A0A975B4Z5</accession>
<evidence type="ECO:0000313" key="2">
    <source>
        <dbReference type="Proteomes" id="UP000663720"/>
    </source>
</evidence>
<dbReference type="Proteomes" id="UP000663720">
    <property type="component" value="Chromosome"/>
</dbReference>
<proteinExistence type="predicted"/>
<keyword evidence="2" id="KW-1185">Reference proteome</keyword>
<sequence length="295" mass="34871">MGSFKNIQKNKDIDAKYVRRVIVYLESEEDYQIFKERWFYDQGEFLEFQSADSGMGGGCGQVMTLVESDREKGIIAFGIVDRDALMTYNKWNIFWETDDDKYVNAKPLGEYVRPLCRWEIENYLLDPEEIENILADVGKNAPRKNRPVEIVVEELLKHCDTLIPVMAANILLHQKNKKALGTEYQLKIFDRQSMDDITQEILVKRLDNEEQDIETYKKYMLKIESFSANTPEGSMEKWDCLNRMIDGKCLYRRITKIHNLSNKFRYQLARQIRQKDRIKSEIINIIEYFKKQCPA</sequence>
<dbReference type="AlphaFoldDB" id="A0A975B4Z5"/>
<dbReference type="EMBL" id="CP061799">
    <property type="protein sequence ID" value="QTA78895.1"/>
    <property type="molecule type" value="Genomic_DNA"/>
</dbReference>
<dbReference type="RefSeq" id="WP_207690709.1">
    <property type="nucleotide sequence ID" value="NZ_CP061799.1"/>
</dbReference>
<protein>
    <submittedName>
        <fullName evidence="1">DUF4435</fullName>
    </submittedName>
</protein>
<name>A0A975B4Z5_9BACT</name>